<proteinExistence type="predicted"/>
<dbReference type="EMBL" id="CP062310">
    <property type="protein sequence ID" value="QOJ78962.1"/>
    <property type="molecule type" value="Genomic_DNA"/>
</dbReference>
<dbReference type="RefSeq" id="WP_192818934.1">
    <property type="nucleotide sequence ID" value="NZ_CP062310.1"/>
</dbReference>
<organism evidence="2 3">
    <name type="scientific">Infirmifilum lucidum</name>
    <dbReference type="NCBI Taxonomy" id="2776706"/>
    <lineage>
        <taxon>Archaea</taxon>
        <taxon>Thermoproteota</taxon>
        <taxon>Thermoprotei</taxon>
        <taxon>Thermofilales</taxon>
        <taxon>Thermofilaceae</taxon>
        <taxon>Infirmifilum</taxon>
    </lineage>
</organism>
<dbReference type="Proteomes" id="UP000594121">
    <property type="component" value="Chromosome"/>
</dbReference>
<dbReference type="GeneID" id="59148310"/>
<sequence>MGSSSIDWNAVFKEIAKTVGTETARGLFYAALINTLYPALSQKIADLVSQANRGKITQDELLRRIEQEIASLKQQSPPLASPQVDINAIIRELERRGYPPVQTPQQPLYPPSPIPQQPLYSPSSVEVELQRKKIENEINTLNEIRGELMRRVYLGKDPQEVEDAKKKLEEVERKIKEKELELQRLLYPLR</sequence>
<dbReference type="AlphaFoldDB" id="A0A7L9FHX0"/>
<evidence type="ECO:0000313" key="3">
    <source>
        <dbReference type="Proteomes" id="UP000594121"/>
    </source>
</evidence>
<dbReference type="KEGG" id="thel:IG193_00400"/>
<dbReference type="InParanoid" id="A0A7L9FHX0"/>
<evidence type="ECO:0000256" key="1">
    <source>
        <dbReference type="SAM" id="Coils"/>
    </source>
</evidence>
<protein>
    <submittedName>
        <fullName evidence="2">Uncharacterized protein</fullName>
    </submittedName>
</protein>
<name>A0A7L9FHX0_9CREN</name>
<feature type="coiled-coil region" evidence="1">
    <location>
        <begin position="124"/>
        <end position="181"/>
    </location>
</feature>
<gene>
    <name evidence="2" type="ORF">IG193_00400</name>
</gene>
<keyword evidence="1" id="KW-0175">Coiled coil</keyword>
<evidence type="ECO:0000313" key="2">
    <source>
        <dbReference type="EMBL" id="QOJ78962.1"/>
    </source>
</evidence>
<accession>A0A7L9FHX0</accession>
<keyword evidence="3" id="KW-1185">Reference proteome</keyword>
<reference evidence="2 3" key="1">
    <citation type="submission" date="2020-10" db="EMBL/GenBank/DDBJ databases">
        <title>Thermofilum lucidum 3507LT sp. nov. a novel member of Thermofilaceae family isolated from Chile hot spring, and proposal of description order Thermofilales.</title>
        <authorList>
            <person name="Zayulina K.S."/>
            <person name="Elcheninov A.G."/>
            <person name="Toshchakov S.V."/>
            <person name="Kublanov I.V."/>
        </authorList>
    </citation>
    <scope>NUCLEOTIDE SEQUENCE [LARGE SCALE GENOMIC DNA]</scope>
    <source>
        <strain evidence="2 3">3507LT</strain>
    </source>
</reference>